<dbReference type="InterPro" id="IPR038269">
    <property type="entry name" value="SCAN_sf"/>
</dbReference>
<dbReference type="SUPFAM" id="SSF53098">
    <property type="entry name" value="Ribonuclease H-like"/>
    <property type="match status" value="1"/>
</dbReference>
<dbReference type="InterPro" id="IPR003309">
    <property type="entry name" value="SCAN_dom"/>
</dbReference>
<dbReference type="PROSITE" id="PS50805">
    <property type="entry name" value="KRAB"/>
    <property type="match status" value="1"/>
</dbReference>
<dbReference type="PANTHER" id="PTHR45913">
    <property type="entry name" value="EPM2A-INTERACTING PROTEIN 1"/>
    <property type="match status" value="1"/>
</dbReference>
<dbReference type="KEGG" id="nss:113427751"/>
<feature type="region of interest" description="Disordered" evidence="3">
    <location>
        <begin position="325"/>
        <end position="362"/>
    </location>
</feature>
<dbReference type="Pfam" id="PF02023">
    <property type="entry name" value="SCAN"/>
    <property type="match status" value="1"/>
</dbReference>
<feature type="domain" description="KRAB" evidence="5">
    <location>
        <begin position="612"/>
        <end position="733"/>
    </location>
</feature>
<dbReference type="InterPro" id="IPR012337">
    <property type="entry name" value="RNaseH-like_sf"/>
</dbReference>
<keyword evidence="1" id="KW-0805">Transcription regulation</keyword>
<accession>A0A6J1VSL0</accession>
<evidence type="ECO:0000259" key="5">
    <source>
        <dbReference type="PROSITE" id="PS50805"/>
    </source>
</evidence>
<evidence type="ECO:0000313" key="7">
    <source>
        <dbReference type="RefSeq" id="XP_026546065.1"/>
    </source>
</evidence>
<protein>
    <submittedName>
        <fullName evidence="7">Uncharacterized protein LOC113427751 isoform X1</fullName>
    </submittedName>
</protein>
<dbReference type="InterPro" id="IPR036051">
    <property type="entry name" value="KRAB_dom_sf"/>
</dbReference>
<gene>
    <name evidence="7" type="primary">LOC113427751</name>
</gene>
<reference evidence="7" key="1">
    <citation type="submission" date="2025-08" db="UniProtKB">
        <authorList>
            <consortium name="RefSeq"/>
        </authorList>
    </citation>
    <scope>IDENTIFICATION</scope>
</reference>
<dbReference type="SUPFAM" id="SSF109640">
    <property type="entry name" value="KRAB domain (Kruppel-associated box)"/>
    <property type="match status" value="1"/>
</dbReference>
<sequence length="1487" mass="168075">MEAQGFSPERLARQLAKAEALLVAHVSPQVQARWRWAVKLDGPPDLERFCTQLREARRGREALLDRDAALSEPEQERLQGLLRLEMALLRAIQTLVEGRTLATDPAPRTSRRRQGWKPRVSSLRAALLGLAAELDVAKRQSLPWDAALALQLALEALLEKRPGEAIRALEPLLLREGGRGRPKRLLALLQVLQEEGWAERGAELPLRELRPLLEKALRLVRKELRSWRAAELVNAEWAGSPEMVVVKEEEVTPGGTLPKVPGSLEMVVVKEEEEEEEVTQDGASPKAPGSLEMVVVKEEEEEGDTLNGTVPKVPLSEVGLEHRAPQEVSAETFPKDRSQEHLRPRKMPTTDCRSPFAKETSGRLQAEMDASGLKDIVTWRKKDVTTGPDQELLESEKTVAPNFRSVQRRPYPKEAASGQQAETDIRLKKGAPWKKMEELRRVLRVVTRRKMRALSSSLWKQGPRKMCSRLHQLCRQWLKPEMNTKVQMQDLVILDQFLSFLPPEMESWIRECGAETSCQAVALAEGFLLSQAEEEKEQGEAQFQELNLKSISENREERRDWPGYSGDLFFNGNFHEDPSQGTFSGNGKSAFIGSSVSREVEEPVEPRTQVLVSLKEVAVCFSEDEWSWLDPVQKDLYRDVMLENSRNVAFLEQWWRTYATHATGGTQSPLCGHVSLHQAAFWPTADFPFTKWGKKNGPLDCRQRSSGPHGLGLAASGPRPLLLDLGRCSQTLPACLPSPIGSSCSCHRLSGPAVPAIAYQALLLPDFAHFAVVDRPDHVAQAQLLPDLPRCSWTSPTAPRPQPLACHHRSGPAAPAITDRAQLLPDLTCLPAVAEVATPSLQHPKVSAAKKARTDSGRSFREAWTESFGMIEHNGKALCTLCNESVVCRTSSVRRHFNTKHKNVAELAATERKEFLEDKLRKYHSQSLSVSNYLSRTNHLTAASFQISLCIAKHGKPLSDGDTIKTAMLSECSSLFHDFPNRNKIIQHISEMPLSRNTVKDRVQRMASDVSQQLTSDLQKAACYSMCLDESTDINNHARLAVILRYAVGDIIREELVKLVSLPEGTQGIDIYNAVMEAFLSRDIRPEKVVSISSDGAPSMVGATSGFVQFFVKEIKHQVIQFHCIIHQEALCARESSKKFDDVLKDVTKMVNYIMARALNFQQFKALLEEVQAQYNCLLMYSNVRWLSRGRVLERFVACLDEIRLFMNEKGQKYPQLTDRAWLTNLMFFTDFTVHFNVLYKQLQGVGKTAEMTFCDIKTFERKLQVFERDLKSGQLKYFPNLKMHLENSSTFADNPTSHQKIYKEFSSIVAATKVNFSNRFLQFRKMETTLYFLTSPDKAKFEELDLSCLRWLDLENLEMELLEFQENSMWKNKFCDLRETLEKMERMTKDSIVNSDTVSCENEILKVWNSLPNNFKSMKVLGIAFLTLFGSSYACEQVFLALNYVKPDSRSKLTDDLSAACVALKLTKYEPRLEKLLACIQQQKSH</sequence>
<dbReference type="PANTHER" id="PTHR45913:SF10">
    <property type="entry name" value="DUF4371 DOMAIN-CONTAINING PROTEIN"/>
    <property type="match status" value="1"/>
</dbReference>
<dbReference type="Proteomes" id="UP000504612">
    <property type="component" value="Unplaced"/>
</dbReference>
<feature type="domain" description="SCAN box" evidence="4">
    <location>
        <begin position="462"/>
        <end position="527"/>
    </location>
</feature>
<dbReference type="PROSITE" id="PS50804">
    <property type="entry name" value="SCAN_BOX"/>
    <property type="match status" value="1"/>
</dbReference>
<proteinExistence type="predicted"/>
<feature type="compositionally biased region" description="Basic and acidic residues" evidence="3">
    <location>
        <begin position="333"/>
        <end position="342"/>
    </location>
</feature>
<evidence type="ECO:0000256" key="2">
    <source>
        <dbReference type="ARBA" id="ARBA00023163"/>
    </source>
</evidence>
<evidence type="ECO:0000259" key="4">
    <source>
        <dbReference type="PROSITE" id="PS50804"/>
    </source>
</evidence>
<dbReference type="CDD" id="cd07765">
    <property type="entry name" value="KRAB_A-box"/>
    <property type="match status" value="1"/>
</dbReference>
<dbReference type="Gene3D" id="1.10.4020.10">
    <property type="entry name" value="DNA breaking-rejoining enzymes"/>
    <property type="match status" value="1"/>
</dbReference>
<evidence type="ECO:0000256" key="3">
    <source>
        <dbReference type="SAM" id="MobiDB-lite"/>
    </source>
</evidence>
<dbReference type="RefSeq" id="XP_026546065.1">
    <property type="nucleotide sequence ID" value="XM_026690280.1"/>
</dbReference>
<evidence type="ECO:0000256" key="1">
    <source>
        <dbReference type="ARBA" id="ARBA00023015"/>
    </source>
</evidence>
<keyword evidence="2" id="KW-0804">Transcription</keyword>
<dbReference type="SUPFAM" id="SSF47353">
    <property type="entry name" value="Retrovirus capsid dimerization domain-like"/>
    <property type="match status" value="1"/>
</dbReference>
<dbReference type="SMART" id="SM00349">
    <property type="entry name" value="KRAB"/>
    <property type="match status" value="1"/>
</dbReference>
<keyword evidence="6" id="KW-1185">Reference proteome</keyword>
<dbReference type="SMART" id="SM00431">
    <property type="entry name" value="SCAN"/>
    <property type="match status" value="1"/>
</dbReference>
<dbReference type="GeneID" id="113427751"/>
<dbReference type="InterPro" id="IPR001909">
    <property type="entry name" value="KRAB"/>
</dbReference>
<name>A0A6J1VSL0_9SAUR</name>
<dbReference type="GO" id="GO:0006355">
    <property type="term" value="P:regulation of DNA-templated transcription"/>
    <property type="evidence" value="ECO:0007669"/>
    <property type="project" value="InterPro"/>
</dbReference>
<dbReference type="Pfam" id="PF01352">
    <property type="entry name" value="KRAB"/>
    <property type="match status" value="1"/>
</dbReference>
<evidence type="ECO:0000313" key="6">
    <source>
        <dbReference type="Proteomes" id="UP000504612"/>
    </source>
</evidence>
<dbReference type="Gene3D" id="6.10.140.140">
    <property type="match status" value="1"/>
</dbReference>
<organism evidence="6 7">
    <name type="scientific">Notechis scutatus</name>
    <name type="common">mainland tiger snake</name>
    <dbReference type="NCBI Taxonomy" id="8663"/>
    <lineage>
        <taxon>Eukaryota</taxon>
        <taxon>Metazoa</taxon>
        <taxon>Chordata</taxon>
        <taxon>Craniata</taxon>
        <taxon>Vertebrata</taxon>
        <taxon>Euteleostomi</taxon>
        <taxon>Lepidosauria</taxon>
        <taxon>Squamata</taxon>
        <taxon>Bifurcata</taxon>
        <taxon>Unidentata</taxon>
        <taxon>Episquamata</taxon>
        <taxon>Toxicofera</taxon>
        <taxon>Serpentes</taxon>
        <taxon>Colubroidea</taxon>
        <taxon>Elapidae</taxon>
        <taxon>Hydrophiinae</taxon>
        <taxon>Notechis</taxon>
    </lineage>
</organism>